<feature type="compositionally biased region" description="Basic residues" evidence="5">
    <location>
        <begin position="232"/>
        <end position="244"/>
    </location>
</feature>
<proteinExistence type="predicted"/>
<dbReference type="InterPro" id="IPR049680">
    <property type="entry name" value="FLVCR1-2_SLC49-like"/>
</dbReference>
<keyword evidence="3 6" id="KW-1133">Transmembrane helix</keyword>
<evidence type="ECO:0000256" key="5">
    <source>
        <dbReference type="SAM" id="MobiDB-lite"/>
    </source>
</evidence>
<comment type="caution">
    <text evidence="7">The sequence shown here is derived from an EMBL/GenBank/DDBJ whole genome shotgun (WGS) entry which is preliminary data.</text>
</comment>
<dbReference type="InterPro" id="IPR036259">
    <property type="entry name" value="MFS_trans_sf"/>
</dbReference>
<evidence type="ECO:0000256" key="4">
    <source>
        <dbReference type="ARBA" id="ARBA00023136"/>
    </source>
</evidence>
<feature type="transmembrane region" description="Helical" evidence="6">
    <location>
        <begin position="149"/>
        <end position="172"/>
    </location>
</feature>
<dbReference type="PANTHER" id="PTHR10924">
    <property type="entry name" value="MAJOR FACILITATOR SUPERFAMILY PROTEIN-RELATED"/>
    <property type="match status" value="1"/>
</dbReference>
<comment type="subcellular location">
    <subcellularLocation>
        <location evidence="1">Membrane</location>
        <topology evidence="1">Multi-pass membrane protein</topology>
    </subcellularLocation>
</comment>
<sequence>MVGLTPIRWVILLVMFWLGMMQGLVWMTLSGNPDVTKRYYALVDEKATIDLLLNWGPIMYLPVVPLVTYGAKRGENGVWATILAGAMLTAAGSLLRLAPSVLPFVDPASEAARWFLHGGQMLNGCAGPMNAVTPSLLAAMWFPPAERAFATATVFSIQAGAPALGFLLALPVHTPEALQALMAAEAASSVAVALVWAVLPKRPLLPPSGSQSLRRLAAQGDGEWAGGPAGLPRRRWVSSATRKG</sequence>
<feature type="transmembrane region" description="Helical" evidence="6">
    <location>
        <begin position="78"/>
        <end position="101"/>
    </location>
</feature>
<keyword evidence="4 6" id="KW-0472">Membrane</keyword>
<dbReference type="EMBL" id="CAUYUJ010020818">
    <property type="protein sequence ID" value="CAK0900669.1"/>
    <property type="molecule type" value="Genomic_DNA"/>
</dbReference>
<dbReference type="SUPFAM" id="SSF103473">
    <property type="entry name" value="MFS general substrate transporter"/>
    <property type="match status" value="1"/>
</dbReference>
<evidence type="ECO:0000313" key="7">
    <source>
        <dbReference type="EMBL" id="CAK0900669.1"/>
    </source>
</evidence>
<gene>
    <name evidence="7" type="ORF">PCOR1329_LOCUS77892</name>
</gene>
<keyword evidence="8" id="KW-1185">Reference proteome</keyword>
<feature type="transmembrane region" description="Helical" evidence="6">
    <location>
        <begin position="49"/>
        <end position="71"/>
    </location>
</feature>
<evidence type="ECO:0000256" key="2">
    <source>
        <dbReference type="ARBA" id="ARBA00022692"/>
    </source>
</evidence>
<dbReference type="PANTHER" id="PTHR10924:SF27">
    <property type="entry name" value="SOLUTE CARRIER FAMILY 49 MEMBER 4"/>
    <property type="match status" value="1"/>
</dbReference>
<reference evidence="7" key="1">
    <citation type="submission" date="2023-10" db="EMBL/GenBank/DDBJ databases">
        <authorList>
            <person name="Chen Y."/>
            <person name="Shah S."/>
            <person name="Dougan E. K."/>
            <person name="Thang M."/>
            <person name="Chan C."/>
        </authorList>
    </citation>
    <scope>NUCLEOTIDE SEQUENCE [LARGE SCALE GENOMIC DNA]</scope>
</reference>
<dbReference type="Proteomes" id="UP001189429">
    <property type="component" value="Unassembled WGS sequence"/>
</dbReference>
<protein>
    <submittedName>
        <fullName evidence="7">Uncharacterized protein</fullName>
    </submittedName>
</protein>
<evidence type="ECO:0000256" key="3">
    <source>
        <dbReference type="ARBA" id="ARBA00022989"/>
    </source>
</evidence>
<feature type="region of interest" description="Disordered" evidence="5">
    <location>
        <begin position="210"/>
        <end position="244"/>
    </location>
</feature>
<evidence type="ECO:0000313" key="8">
    <source>
        <dbReference type="Proteomes" id="UP001189429"/>
    </source>
</evidence>
<dbReference type="Gene3D" id="1.20.1250.20">
    <property type="entry name" value="MFS general substrate transporter like domains"/>
    <property type="match status" value="1"/>
</dbReference>
<accession>A0ABN9XR45</accession>
<evidence type="ECO:0000256" key="1">
    <source>
        <dbReference type="ARBA" id="ARBA00004141"/>
    </source>
</evidence>
<name>A0ABN9XR45_9DINO</name>
<evidence type="ECO:0000256" key="6">
    <source>
        <dbReference type="SAM" id="Phobius"/>
    </source>
</evidence>
<organism evidence="7 8">
    <name type="scientific">Prorocentrum cordatum</name>
    <dbReference type="NCBI Taxonomy" id="2364126"/>
    <lineage>
        <taxon>Eukaryota</taxon>
        <taxon>Sar</taxon>
        <taxon>Alveolata</taxon>
        <taxon>Dinophyceae</taxon>
        <taxon>Prorocentrales</taxon>
        <taxon>Prorocentraceae</taxon>
        <taxon>Prorocentrum</taxon>
    </lineage>
</organism>
<feature type="transmembrane region" description="Helical" evidence="6">
    <location>
        <begin position="178"/>
        <end position="199"/>
    </location>
</feature>
<feature type="transmembrane region" description="Helical" evidence="6">
    <location>
        <begin position="7"/>
        <end position="29"/>
    </location>
</feature>
<keyword evidence="2 6" id="KW-0812">Transmembrane</keyword>